<evidence type="ECO:0000259" key="4">
    <source>
        <dbReference type="PROSITE" id="PS50956"/>
    </source>
</evidence>
<evidence type="ECO:0000313" key="5">
    <source>
        <dbReference type="EMBL" id="HEC56558.1"/>
    </source>
</evidence>
<dbReference type="SMART" id="SM00344">
    <property type="entry name" value="HTH_ASNC"/>
    <property type="match status" value="1"/>
</dbReference>
<evidence type="ECO:0000256" key="1">
    <source>
        <dbReference type="ARBA" id="ARBA00023015"/>
    </source>
</evidence>
<dbReference type="PROSITE" id="PS00519">
    <property type="entry name" value="HTH_ASNC_1"/>
    <property type="match status" value="1"/>
</dbReference>
<dbReference type="GO" id="GO:0005829">
    <property type="term" value="C:cytosol"/>
    <property type="evidence" value="ECO:0007669"/>
    <property type="project" value="TreeGrafter"/>
</dbReference>
<organism evidence="5">
    <name type="scientific">Candidatus Syntropharchaeum butanivorans</name>
    <dbReference type="NCBI Taxonomy" id="1839936"/>
    <lineage>
        <taxon>Archaea</taxon>
        <taxon>Methanobacteriati</taxon>
        <taxon>Methanobacteriota</taxon>
        <taxon>Stenosarchaea group</taxon>
        <taxon>Methanomicrobia</taxon>
        <taxon>Methanosarcinales</taxon>
        <taxon>ANME-2 cluster</taxon>
        <taxon>Candidatus Syntropharchaeum</taxon>
    </lineage>
</organism>
<keyword evidence="1" id="KW-0805">Transcription regulation</keyword>
<dbReference type="InterPro" id="IPR019887">
    <property type="entry name" value="Tscrpt_reg_AsnC/Lrp_C"/>
</dbReference>
<dbReference type="InterPro" id="IPR019888">
    <property type="entry name" value="Tscrpt_reg_AsnC-like"/>
</dbReference>
<dbReference type="AlphaFoldDB" id="A0A7J2RZA1"/>
<dbReference type="InterPro" id="IPR036388">
    <property type="entry name" value="WH-like_DNA-bd_sf"/>
</dbReference>
<protein>
    <submittedName>
        <fullName evidence="5">Lrp/AsnC family transcriptional regulator</fullName>
    </submittedName>
</protein>
<dbReference type="CDD" id="cd00090">
    <property type="entry name" value="HTH_ARSR"/>
    <property type="match status" value="1"/>
</dbReference>
<evidence type="ECO:0000256" key="3">
    <source>
        <dbReference type="ARBA" id="ARBA00023163"/>
    </source>
</evidence>
<feature type="domain" description="HTH asnC-type" evidence="4">
    <location>
        <begin position="5"/>
        <end position="66"/>
    </location>
</feature>
<dbReference type="SUPFAM" id="SSF54909">
    <property type="entry name" value="Dimeric alpha+beta barrel"/>
    <property type="match status" value="1"/>
</dbReference>
<dbReference type="PANTHER" id="PTHR30154:SF34">
    <property type="entry name" value="TRANSCRIPTIONAL REGULATOR AZLB"/>
    <property type="match status" value="1"/>
</dbReference>
<gene>
    <name evidence="5" type="ORF">ENI32_01535</name>
</gene>
<dbReference type="PRINTS" id="PR00033">
    <property type="entry name" value="HTHASNC"/>
</dbReference>
<dbReference type="SUPFAM" id="SSF46785">
    <property type="entry name" value="Winged helix' DNA-binding domain"/>
    <property type="match status" value="1"/>
</dbReference>
<dbReference type="Proteomes" id="UP000885936">
    <property type="component" value="Unassembled WGS sequence"/>
</dbReference>
<dbReference type="Pfam" id="PF01037">
    <property type="entry name" value="AsnC_trans_reg"/>
    <property type="match status" value="1"/>
</dbReference>
<dbReference type="InterPro" id="IPR011008">
    <property type="entry name" value="Dimeric_a/b-barrel"/>
</dbReference>
<proteinExistence type="predicted"/>
<dbReference type="GO" id="GO:0043200">
    <property type="term" value="P:response to amino acid"/>
    <property type="evidence" value="ECO:0007669"/>
    <property type="project" value="TreeGrafter"/>
</dbReference>
<reference evidence="5" key="1">
    <citation type="journal article" date="2020" name="mSystems">
        <title>Genome- and Community-Level Interaction Insights into Carbon Utilization and Element Cycling Functions of Hydrothermarchaeota in Hydrothermal Sediment.</title>
        <authorList>
            <person name="Zhou Z."/>
            <person name="Liu Y."/>
            <person name="Xu W."/>
            <person name="Pan J."/>
            <person name="Luo Z.H."/>
            <person name="Li M."/>
        </authorList>
    </citation>
    <scope>NUCLEOTIDE SEQUENCE [LARGE SCALE GENOMIC DNA]</scope>
    <source>
        <strain evidence="5">HyVt-386</strain>
    </source>
</reference>
<dbReference type="GO" id="GO:0043565">
    <property type="term" value="F:sequence-specific DNA binding"/>
    <property type="evidence" value="ECO:0007669"/>
    <property type="project" value="InterPro"/>
</dbReference>
<dbReference type="Gene3D" id="1.10.10.10">
    <property type="entry name" value="Winged helix-like DNA-binding domain superfamily/Winged helix DNA-binding domain"/>
    <property type="match status" value="1"/>
</dbReference>
<name>A0A7J2RZA1_9EURY</name>
<dbReference type="InterPro" id="IPR011991">
    <property type="entry name" value="ArsR-like_HTH"/>
</dbReference>
<evidence type="ECO:0000256" key="2">
    <source>
        <dbReference type="ARBA" id="ARBA00023125"/>
    </source>
</evidence>
<dbReference type="EMBL" id="DRIE01000022">
    <property type="protein sequence ID" value="HEC56558.1"/>
    <property type="molecule type" value="Genomic_DNA"/>
</dbReference>
<dbReference type="PANTHER" id="PTHR30154">
    <property type="entry name" value="LEUCINE-RESPONSIVE REGULATORY PROTEIN"/>
    <property type="match status" value="1"/>
</dbReference>
<comment type="caution">
    <text evidence="5">The sequence shown here is derived from an EMBL/GenBank/DDBJ whole genome shotgun (WGS) entry which is preliminary data.</text>
</comment>
<dbReference type="InterPro" id="IPR036390">
    <property type="entry name" value="WH_DNA-bd_sf"/>
</dbReference>
<keyword evidence="3" id="KW-0804">Transcription</keyword>
<dbReference type="InterPro" id="IPR000485">
    <property type="entry name" value="AsnC-type_HTH_dom"/>
</dbReference>
<dbReference type="Gene3D" id="3.30.70.920">
    <property type="match status" value="1"/>
</dbReference>
<dbReference type="Pfam" id="PF13412">
    <property type="entry name" value="HTH_24"/>
    <property type="match status" value="1"/>
</dbReference>
<accession>A0A7J2RZA1</accession>
<keyword evidence="2" id="KW-0238">DNA-binding</keyword>
<sequence>MRPKIDELDLKVIRELKKDARTSYREIAEKLGVSEGTVYNRVQKLKEKGVIKRFIPDIDYSKLGYDLSALIGVTVEGGYLGEVEEVIAAEPNVSAVFDVTGDYDAVVVAKFRGREGLNDLVKRILSIPHVLRTNTMVVLNIVKEEHGVDV</sequence>
<dbReference type="PROSITE" id="PS50956">
    <property type="entry name" value="HTH_ASNC_2"/>
    <property type="match status" value="1"/>
</dbReference>
<dbReference type="InterPro" id="IPR019885">
    <property type="entry name" value="Tscrpt_reg_HTH_AsnC-type_CS"/>
</dbReference>